<evidence type="ECO:0000256" key="2">
    <source>
        <dbReference type="ARBA" id="ARBA00023315"/>
    </source>
</evidence>
<organism evidence="4 5">
    <name type="scientific">Catenulispora yoronensis</name>
    <dbReference type="NCBI Taxonomy" id="450799"/>
    <lineage>
        <taxon>Bacteria</taxon>
        <taxon>Bacillati</taxon>
        <taxon>Actinomycetota</taxon>
        <taxon>Actinomycetes</taxon>
        <taxon>Catenulisporales</taxon>
        <taxon>Catenulisporaceae</taxon>
        <taxon>Catenulispora</taxon>
    </lineage>
</organism>
<feature type="domain" description="N-acetyltransferase" evidence="3">
    <location>
        <begin position="7"/>
        <end position="170"/>
    </location>
</feature>
<accession>A0ABP5G414</accession>
<dbReference type="InterPro" id="IPR016181">
    <property type="entry name" value="Acyl_CoA_acyltransferase"/>
</dbReference>
<reference evidence="5" key="1">
    <citation type="journal article" date="2019" name="Int. J. Syst. Evol. Microbiol.">
        <title>The Global Catalogue of Microorganisms (GCM) 10K type strain sequencing project: providing services to taxonomists for standard genome sequencing and annotation.</title>
        <authorList>
            <consortium name="The Broad Institute Genomics Platform"/>
            <consortium name="The Broad Institute Genome Sequencing Center for Infectious Disease"/>
            <person name="Wu L."/>
            <person name="Ma J."/>
        </authorList>
    </citation>
    <scope>NUCLEOTIDE SEQUENCE [LARGE SCALE GENOMIC DNA]</scope>
    <source>
        <strain evidence="5">JCM 16014</strain>
    </source>
</reference>
<dbReference type="Pfam" id="PF13508">
    <property type="entry name" value="Acetyltransf_7"/>
    <property type="match status" value="1"/>
</dbReference>
<protein>
    <recommendedName>
        <fullName evidence="3">N-acetyltransferase domain-containing protein</fullName>
    </recommendedName>
</protein>
<gene>
    <name evidence="4" type="ORF">GCM10009839_42370</name>
</gene>
<dbReference type="Gene3D" id="3.40.630.30">
    <property type="match status" value="1"/>
</dbReference>
<dbReference type="CDD" id="cd04301">
    <property type="entry name" value="NAT_SF"/>
    <property type="match status" value="2"/>
</dbReference>
<keyword evidence="2" id="KW-0012">Acyltransferase</keyword>
<keyword evidence="5" id="KW-1185">Reference proteome</keyword>
<dbReference type="Proteomes" id="UP001500751">
    <property type="component" value="Unassembled WGS sequence"/>
</dbReference>
<evidence type="ECO:0000313" key="4">
    <source>
        <dbReference type="EMBL" id="GAA2036824.1"/>
    </source>
</evidence>
<dbReference type="PROSITE" id="PS51186">
    <property type="entry name" value="GNAT"/>
    <property type="match status" value="2"/>
</dbReference>
<evidence type="ECO:0000256" key="1">
    <source>
        <dbReference type="ARBA" id="ARBA00022679"/>
    </source>
</evidence>
<dbReference type="EMBL" id="BAAAQN010000024">
    <property type="protein sequence ID" value="GAA2036824.1"/>
    <property type="molecule type" value="Genomic_DNA"/>
</dbReference>
<evidence type="ECO:0000259" key="3">
    <source>
        <dbReference type="PROSITE" id="PS51186"/>
    </source>
</evidence>
<evidence type="ECO:0000313" key="5">
    <source>
        <dbReference type="Proteomes" id="UP001500751"/>
    </source>
</evidence>
<dbReference type="PANTHER" id="PTHR43877">
    <property type="entry name" value="AMINOALKYLPHOSPHONATE N-ACETYLTRANSFERASE-RELATED-RELATED"/>
    <property type="match status" value="1"/>
</dbReference>
<dbReference type="InterPro" id="IPR050832">
    <property type="entry name" value="Bact_Acetyltransf"/>
</dbReference>
<keyword evidence="1" id="KW-0808">Transferase</keyword>
<dbReference type="SUPFAM" id="SSF55729">
    <property type="entry name" value="Acyl-CoA N-acyltransferases (Nat)"/>
    <property type="match status" value="2"/>
</dbReference>
<comment type="caution">
    <text evidence="4">The sequence shown here is derived from an EMBL/GenBank/DDBJ whole genome shotgun (WGS) entry which is preliminary data.</text>
</comment>
<feature type="domain" description="N-acetyltransferase" evidence="3">
    <location>
        <begin position="193"/>
        <end position="343"/>
    </location>
</feature>
<dbReference type="Pfam" id="PF00583">
    <property type="entry name" value="Acetyltransf_1"/>
    <property type="match status" value="1"/>
</dbReference>
<dbReference type="RefSeq" id="WP_344667359.1">
    <property type="nucleotide sequence ID" value="NZ_BAAAQN010000024.1"/>
</dbReference>
<dbReference type="InterPro" id="IPR000182">
    <property type="entry name" value="GNAT_dom"/>
</dbReference>
<sequence length="350" mass="37826">MTPPPPPVIEPFDPHAASEADLDALHAFRVAARAVDMPEDPAPSRAAVVGQARTATWSDSVRALWVARVDGTVVGLGSHELLAGVNSTIGYVDLRIHPAHRRRGIGTALIRPIAESVTAGGRDLVLGVPVKPGSAGEAWVTRLGFAFTADVVVQRLVVRGEDAVRPRSAPVAPGYRLVEWSTAAPEELIASYAAARQAIADAPRGGSSYREEGRWTPETIREAERHYVEQGAQERVAVAVCEADGTVAGLTIVVRYMFRPELGYQFDTAVMPAHRGRGLGLALKSAMLGTLRSEWPELERIHTSNNTTNTYMLAVNEELGFRPLRHGRYYELPTAQLLANLAQLPDAVSR</sequence>
<proteinExistence type="predicted"/>
<name>A0ABP5G414_9ACTN</name>